<dbReference type="Pfam" id="PF00353">
    <property type="entry name" value="HemolysinCabind"/>
    <property type="match status" value="1"/>
</dbReference>
<dbReference type="RefSeq" id="WP_211864245.1">
    <property type="nucleotide sequence ID" value="NZ_JAAEDM010000093.1"/>
</dbReference>
<name>A0A9X9X367_9PROT</name>
<reference evidence="2" key="2">
    <citation type="journal article" date="2021" name="Syst. Appl. Microbiol.">
        <title>Roseomonas hellenica sp. nov., isolated from roots of wild-growing Alkanna tinctoria.</title>
        <authorList>
            <person name="Rat A."/>
            <person name="Naranjo H.D."/>
            <person name="Lebbe L."/>
            <person name="Cnockaert M."/>
            <person name="Krigas N."/>
            <person name="Grigoriadou K."/>
            <person name="Maloupa E."/>
            <person name="Willems A."/>
        </authorList>
    </citation>
    <scope>NUCLEOTIDE SEQUENCE</scope>
    <source>
        <strain evidence="2">LMG 31231</strain>
    </source>
</reference>
<keyword evidence="3" id="KW-1185">Reference proteome</keyword>
<sequence length="289" mass="30788">MSKPKQSKGNDHPAPGDGHYWDDGEKIHGGNRDDCFTVHGDCDTVFGGNGDDRIVVIGDRNVAFGENGKDVLIAFGDWNRLDGGNGNDNLTARGDDNRLFGGNGTDCLVAVGEGNRLYGGNGVDRLTSVSSGGFFETGEGNVLNGGQGFDVFVLRNQSDLRVVNDEVHHAFFPPFFGEGVVSRGDIIRGVMDEITDYRAGERIVIGAKQEAHGPIELDDFAPNHKHLELGDGEYAFIRGDLIADGTFEVDRTGGDLLLVYDASGGGDALFLQGAVVLHGVTNPDSVFVC</sequence>
<evidence type="ECO:0000256" key="1">
    <source>
        <dbReference type="SAM" id="MobiDB-lite"/>
    </source>
</evidence>
<dbReference type="PRINTS" id="PR00313">
    <property type="entry name" value="CABNDNGRPT"/>
</dbReference>
<evidence type="ECO:0000313" key="2">
    <source>
        <dbReference type="EMBL" id="MBR0673846.1"/>
    </source>
</evidence>
<protein>
    <submittedName>
        <fullName evidence="2">Calcium-binding protein</fullName>
    </submittedName>
</protein>
<dbReference type="GO" id="GO:0005509">
    <property type="term" value="F:calcium ion binding"/>
    <property type="evidence" value="ECO:0007669"/>
    <property type="project" value="InterPro"/>
</dbReference>
<evidence type="ECO:0000313" key="3">
    <source>
        <dbReference type="Proteomes" id="UP001138751"/>
    </source>
</evidence>
<proteinExistence type="predicted"/>
<accession>A0A9X9X367</accession>
<dbReference type="Proteomes" id="UP001138751">
    <property type="component" value="Unassembled WGS sequence"/>
</dbReference>
<dbReference type="SUPFAM" id="SSF51120">
    <property type="entry name" value="beta-Roll"/>
    <property type="match status" value="1"/>
</dbReference>
<comment type="caution">
    <text evidence="2">The sequence shown here is derived from an EMBL/GenBank/DDBJ whole genome shotgun (WGS) entry which is preliminary data.</text>
</comment>
<dbReference type="EMBL" id="JAAEDM010000093">
    <property type="protein sequence ID" value="MBR0673846.1"/>
    <property type="molecule type" value="Genomic_DNA"/>
</dbReference>
<gene>
    <name evidence="2" type="ORF">GXW76_21930</name>
</gene>
<feature type="region of interest" description="Disordered" evidence="1">
    <location>
        <begin position="1"/>
        <end position="24"/>
    </location>
</feature>
<dbReference type="InterPro" id="IPR001343">
    <property type="entry name" value="Hemolysn_Ca-bd"/>
</dbReference>
<organism evidence="2 3">
    <name type="scientific">Neoroseomonas soli</name>
    <dbReference type="NCBI Taxonomy" id="1081025"/>
    <lineage>
        <taxon>Bacteria</taxon>
        <taxon>Pseudomonadati</taxon>
        <taxon>Pseudomonadota</taxon>
        <taxon>Alphaproteobacteria</taxon>
        <taxon>Acetobacterales</taxon>
        <taxon>Acetobacteraceae</taxon>
        <taxon>Neoroseomonas</taxon>
    </lineage>
</organism>
<dbReference type="Gene3D" id="2.160.20.160">
    <property type="match status" value="1"/>
</dbReference>
<reference evidence="2" key="1">
    <citation type="submission" date="2020-01" db="EMBL/GenBank/DDBJ databases">
        <authorList>
            <person name="Rat A."/>
        </authorList>
    </citation>
    <scope>NUCLEOTIDE SEQUENCE</scope>
    <source>
        <strain evidence="2">LMG 31231</strain>
    </source>
</reference>
<dbReference type="InterPro" id="IPR011049">
    <property type="entry name" value="Serralysin-like_metalloprot_C"/>
</dbReference>
<dbReference type="AlphaFoldDB" id="A0A9X9X367"/>